<organism evidence="1 2">
    <name type="scientific">Catharanthus roseus</name>
    <name type="common">Madagascar periwinkle</name>
    <name type="synonym">Vinca rosea</name>
    <dbReference type="NCBI Taxonomy" id="4058"/>
    <lineage>
        <taxon>Eukaryota</taxon>
        <taxon>Viridiplantae</taxon>
        <taxon>Streptophyta</taxon>
        <taxon>Embryophyta</taxon>
        <taxon>Tracheophyta</taxon>
        <taxon>Spermatophyta</taxon>
        <taxon>Magnoliopsida</taxon>
        <taxon>eudicotyledons</taxon>
        <taxon>Gunneridae</taxon>
        <taxon>Pentapetalae</taxon>
        <taxon>asterids</taxon>
        <taxon>lamiids</taxon>
        <taxon>Gentianales</taxon>
        <taxon>Apocynaceae</taxon>
        <taxon>Rauvolfioideae</taxon>
        <taxon>Vinceae</taxon>
        <taxon>Catharanthinae</taxon>
        <taxon>Catharanthus</taxon>
    </lineage>
</organism>
<accession>A0ACC0BI80</accession>
<reference evidence="2" key="1">
    <citation type="journal article" date="2023" name="Nat. Plants">
        <title>Single-cell RNA sequencing provides a high-resolution roadmap for understanding the multicellular compartmentation of specialized metabolism.</title>
        <authorList>
            <person name="Sun S."/>
            <person name="Shen X."/>
            <person name="Li Y."/>
            <person name="Li Y."/>
            <person name="Wang S."/>
            <person name="Li R."/>
            <person name="Zhang H."/>
            <person name="Shen G."/>
            <person name="Guo B."/>
            <person name="Wei J."/>
            <person name="Xu J."/>
            <person name="St-Pierre B."/>
            <person name="Chen S."/>
            <person name="Sun C."/>
        </authorList>
    </citation>
    <scope>NUCLEOTIDE SEQUENCE [LARGE SCALE GENOMIC DNA]</scope>
</reference>
<proteinExistence type="predicted"/>
<keyword evidence="2" id="KW-1185">Reference proteome</keyword>
<comment type="caution">
    <text evidence="1">The sequence shown here is derived from an EMBL/GenBank/DDBJ whole genome shotgun (WGS) entry which is preliminary data.</text>
</comment>
<name>A0ACC0BI80_CATRO</name>
<dbReference type="Proteomes" id="UP001060085">
    <property type="component" value="Linkage Group LG03"/>
</dbReference>
<gene>
    <name evidence="1" type="ORF">M9H77_12660</name>
</gene>
<evidence type="ECO:0000313" key="2">
    <source>
        <dbReference type="Proteomes" id="UP001060085"/>
    </source>
</evidence>
<protein>
    <submittedName>
        <fullName evidence="1">Uncharacterized protein</fullName>
    </submittedName>
</protein>
<dbReference type="EMBL" id="CM044703">
    <property type="protein sequence ID" value="KAI5672296.1"/>
    <property type="molecule type" value="Genomic_DNA"/>
</dbReference>
<evidence type="ECO:0000313" key="1">
    <source>
        <dbReference type="EMBL" id="KAI5672296.1"/>
    </source>
</evidence>
<sequence>MVDLLRRTFKITRGRHSKGENEYQKSTKTFQMSIMQVEKAKGTSLEDLEDSTSNGEERMNPTAGSRVHLLSTVGSWYRSSHDYSDQNCGREVNHEGLIGENDFFQEKVREMSAQKKKREFSPICLHHNINARKETYHGVRRPKRKCWGKLFICYGDSSMSFSSNLFLCYLVFSFKELKLFLDGYDFLVFSLACSTFYSRYISYSCYEIVKFLLCDVIGQRDHSLFVHVLHQFQGEVVEHLQYVLTSLDPHVMGFDEHNLVEKPLLLVKSLIVKSCQRHHKRKYGICGIRLVLRRCSTNLMHFFAFSLLILESFGNVHNIASFNASMSNVAHLLWLFEGRDLITNPFKKRRYGMTRDKHKNIKIFQGSATRLGARKPEKENEEIVDLLGSTFDYTSKVLEMRNEDQRSTKTFQMSIMQVEKAKGTRLDDLEDSTSNGEE</sequence>